<dbReference type="RefSeq" id="WP_196927708.1">
    <property type="nucleotide sequence ID" value="NZ_JADOTX010000001.1"/>
</dbReference>
<comment type="caution">
    <text evidence="2">The sequence shown here is derived from an EMBL/GenBank/DDBJ whole genome shotgun (WGS) entry which is preliminary data.</text>
</comment>
<proteinExistence type="predicted"/>
<organism evidence="2 3">
    <name type="scientific">Micromonospora ureilytica</name>
    <dbReference type="NCBI Taxonomy" id="709868"/>
    <lineage>
        <taxon>Bacteria</taxon>
        <taxon>Bacillati</taxon>
        <taxon>Actinomycetota</taxon>
        <taxon>Actinomycetes</taxon>
        <taxon>Micromonosporales</taxon>
        <taxon>Micromonosporaceae</taxon>
        <taxon>Micromonospora</taxon>
    </lineage>
</organism>
<accession>A0ABS0JIW0</accession>
<keyword evidence="3" id="KW-1185">Reference proteome</keyword>
<name>A0ABS0JIW0_9ACTN</name>
<evidence type="ECO:0000313" key="2">
    <source>
        <dbReference type="EMBL" id="MBG6067011.1"/>
    </source>
</evidence>
<evidence type="ECO:0008006" key="4">
    <source>
        <dbReference type="Google" id="ProtNLM"/>
    </source>
</evidence>
<feature type="signal peptide" evidence="1">
    <location>
        <begin position="1"/>
        <end position="25"/>
    </location>
</feature>
<keyword evidence="1" id="KW-0732">Signal</keyword>
<dbReference type="EMBL" id="JADOTX010000001">
    <property type="protein sequence ID" value="MBG6067011.1"/>
    <property type="molecule type" value="Genomic_DNA"/>
</dbReference>
<evidence type="ECO:0000256" key="1">
    <source>
        <dbReference type="SAM" id="SignalP"/>
    </source>
</evidence>
<protein>
    <recommendedName>
        <fullName evidence="4">Peptidase</fullName>
    </recommendedName>
</protein>
<dbReference type="Proteomes" id="UP000614915">
    <property type="component" value="Unassembled WGS sequence"/>
</dbReference>
<evidence type="ECO:0000313" key="3">
    <source>
        <dbReference type="Proteomes" id="UP000614915"/>
    </source>
</evidence>
<feature type="chain" id="PRO_5045833927" description="Peptidase" evidence="1">
    <location>
        <begin position="26"/>
        <end position="415"/>
    </location>
</feature>
<sequence>MRRRIPALLAAIVLGLGLTPGPVHAAPPASVSAGGGIVAPPRFDFATARAAADPETQARIAAIAALLPDNWQAMLADKRERMGLNPSLAQELVADAIDPSLYQCQDTQFTTYTLGLLEGVDLDTLLVLLIFGVLDYAAYDALIYGQPNNEADYGLPASHKSTLKRTFKDAQQFWDVNLFDVKLMAMQNDMLQDPTRVARMVAFIWGLDEDQAAAAAAEIMAIIGSVPALDGGRNPIFTLNAFAFTAEGEADPLLRDVPDKVVFGEGMLTAIGALGLGTAGARAILAHEMAHHVQFEQGLFDSPLTGAEATRRTELMADGFGTYFVTHPRGLNFNGVQIHQAQQTFYEVGDCFFDDPSHHGTPNQRLRASVWGAQIAQQATGIRPILPSMNLFNRFERKLPALIKPDARPEPAGRL</sequence>
<gene>
    <name evidence="2" type="ORF">IW248_003298</name>
</gene>
<reference evidence="2 3" key="1">
    <citation type="submission" date="2020-11" db="EMBL/GenBank/DDBJ databases">
        <title>Sequencing the genomes of 1000 actinobacteria strains.</title>
        <authorList>
            <person name="Klenk H.-P."/>
        </authorList>
    </citation>
    <scope>NUCLEOTIDE SEQUENCE [LARGE SCALE GENOMIC DNA]</scope>
    <source>
        <strain evidence="2 3">DSM 101692</strain>
    </source>
</reference>